<dbReference type="EMBL" id="LN835302">
    <property type="protein sequence ID" value="CRG99392.1"/>
    <property type="molecule type" value="Genomic_DNA"/>
</dbReference>
<evidence type="ECO:0000256" key="2">
    <source>
        <dbReference type="ARBA" id="ARBA00022723"/>
    </source>
</evidence>
<dbReference type="GO" id="GO:0020037">
    <property type="term" value="F:heme binding"/>
    <property type="evidence" value="ECO:0007669"/>
    <property type="project" value="UniProtKB-UniRule"/>
</dbReference>
<dbReference type="Pfam" id="PF00173">
    <property type="entry name" value="Cyt-b5"/>
    <property type="match status" value="1"/>
</dbReference>
<dbReference type="AlphaFoldDB" id="A0A1J1H3S2"/>
<keyword evidence="7" id="KW-1185">Reference proteome</keyword>
<keyword evidence="2 4" id="KW-0479">Metal-binding</keyword>
<dbReference type="PROSITE" id="PS50255">
    <property type="entry name" value="CYTOCHROME_B5_2"/>
    <property type="match status" value="1"/>
</dbReference>
<dbReference type="GO" id="GO:0046872">
    <property type="term" value="F:metal ion binding"/>
    <property type="evidence" value="ECO:0007669"/>
    <property type="project" value="UniProtKB-UniRule"/>
</dbReference>
<dbReference type="InterPro" id="IPR018506">
    <property type="entry name" value="Cyt_B5_heme-BS"/>
</dbReference>
<organism evidence="6 7">
    <name type="scientific">Plasmodium relictum</name>
    <dbReference type="NCBI Taxonomy" id="85471"/>
    <lineage>
        <taxon>Eukaryota</taxon>
        <taxon>Sar</taxon>
        <taxon>Alveolata</taxon>
        <taxon>Apicomplexa</taxon>
        <taxon>Aconoidasida</taxon>
        <taxon>Haemosporida</taxon>
        <taxon>Plasmodiidae</taxon>
        <taxon>Plasmodium</taxon>
        <taxon>Plasmodium (Haemamoeba)</taxon>
    </lineage>
</organism>
<protein>
    <submittedName>
        <fullName evidence="6">Cytochrome b5-like heme/steroid binding protein, putative</fullName>
    </submittedName>
</protein>
<dbReference type="OrthoDB" id="260519at2759"/>
<dbReference type="SUPFAM" id="SSF55856">
    <property type="entry name" value="Cytochrome b5-like heme/steroid binding domain"/>
    <property type="match status" value="1"/>
</dbReference>
<keyword evidence="3 4" id="KW-0408">Iron</keyword>
<dbReference type="PRINTS" id="PR00363">
    <property type="entry name" value="CYTOCHROMEB5"/>
</dbReference>
<feature type="domain" description="Cytochrome b5 heme-binding" evidence="5">
    <location>
        <begin position="54"/>
        <end position="130"/>
    </location>
</feature>
<dbReference type="FunFam" id="3.10.120.10:FF:000007">
    <property type="entry name" value="Sulfite oxidase, mitochondrial"/>
    <property type="match status" value="1"/>
</dbReference>
<name>A0A1J1H3S2_PLARL</name>
<dbReference type="RefSeq" id="XP_028532399.1">
    <property type="nucleotide sequence ID" value="XM_028675851.1"/>
</dbReference>
<evidence type="ECO:0000313" key="6">
    <source>
        <dbReference type="EMBL" id="CRG99392.1"/>
    </source>
</evidence>
<dbReference type="InterPro" id="IPR001199">
    <property type="entry name" value="Cyt_B5-like_heme/steroid-bd"/>
</dbReference>
<proteinExistence type="inferred from homology"/>
<dbReference type="OMA" id="FQYHPWV"/>
<sequence length="132" mass="15652">MPEEKKEENKIKPINVVAKNDKLLNVKPKTPYGANQMLYMTLSESLKYKYNKKIRYLTKEEVAEHNKEDDAWIIYKNKVYDITLYLKHHPGGKKILLNESGKDITEFVLKFHPWVNVEEILKHTFIGYVKDK</sequence>
<comment type="similarity">
    <text evidence="4">Belongs to the cytochrome b5 family.</text>
</comment>
<dbReference type="GeneID" id="39735493"/>
<evidence type="ECO:0000313" key="7">
    <source>
        <dbReference type="Proteomes" id="UP000220158"/>
    </source>
</evidence>
<dbReference type="InterPro" id="IPR036400">
    <property type="entry name" value="Cyt_B5-like_heme/steroid_sf"/>
</dbReference>
<dbReference type="PROSITE" id="PS00191">
    <property type="entry name" value="CYTOCHROME_B5_1"/>
    <property type="match status" value="1"/>
</dbReference>
<dbReference type="GO" id="GO:0004128">
    <property type="term" value="F:cytochrome-b5 reductase activity, acting on NAD(P)H"/>
    <property type="evidence" value="ECO:0007669"/>
    <property type="project" value="TreeGrafter"/>
</dbReference>
<evidence type="ECO:0000256" key="1">
    <source>
        <dbReference type="ARBA" id="ARBA00022617"/>
    </source>
</evidence>
<dbReference type="InterPro" id="IPR051872">
    <property type="entry name" value="Cytochrome_b5/Flavoprotein_Rdt"/>
</dbReference>
<dbReference type="Gene3D" id="3.10.120.10">
    <property type="entry name" value="Cytochrome b5-like heme/steroid binding domain"/>
    <property type="match status" value="1"/>
</dbReference>
<dbReference type="SMART" id="SM01117">
    <property type="entry name" value="Cyt-b5"/>
    <property type="match status" value="1"/>
</dbReference>
<evidence type="ECO:0000259" key="5">
    <source>
        <dbReference type="PROSITE" id="PS50255"/>
    </source>
</evidence>
<dbReference type="PANTHER" id="PTHR46237:SF1">
    <property type="entry name" value="CYTOCHROME B5 REDUCTASE 4"/>
    <property type="match status" value="1"/>
</dbReference>
<evidence type="ECO:0000256" key="3">
    <source>
        <dbReference type="ARBA" id="ARBA00023004"/>
    </source>
</evidence>
<keyword evidence="1 4" id="KW-0349">Heme</keyword>
<dbReference type="PANTHER" id="PTHR46237">
    <property type="entry name" value="CYTOCHROME B5 REDUCTASE 4 FAMILY MEMBER"/>
    <property type="match status" value="1"/>
</dbReference>
<dbReference type="GO" id="GO:0005737">
    <property type="term" value="C:cytoplasm"/>
    <property type="evidence" value="ECO:0007669"/>
    <property type="project" value="TreeGrafter"/>
</dbReference>
<dbReference type="KEGG" id="prel:PRELSG_0715600"/>
<accession>A0A1J1H3S2</accession>
<dbReference type="Proteomes" id="UP000220158">
    <property type="component" value="Chromosome 7"/>
</dbReference>
<dbReference type="VEuPathDB" id="PlasmoDB:PRELSG_0715600"/>
<reference evidence="6 7" key="1">
    <citation type="submission" date="2015-04" db="EMBL/GenBank/DDBJ databases">
        <authorList>
            <consortium name="Pathogen Informatics"/>
        </authorList>
    </citation>
    <scope>NUCLEOTIDE SEQUENCE [LARGE SCALE GENOMIC DNA]</scope>
    <source>
        <strain evidence="6 7">SGS1</strain>
    </source>
</reference>
<evidence type="ECO:0000256" key="4">
    <source>
        <dbReference type="RuleBase" id="RU362121"/>
    </source>
</evidence>
<gene>
    <name evidence="6" type="ORF">PRELSG_0715600</name>
</gene>